<keyword evidence="2" id="KW-0378">Hydrolase</keyword>
<gene>
    <name evidence="2" type="primary">estB_1</name>
    <name evidence="2" type="ORF">B7C42_00689</name>
</gene>
<dbReference type="GO" id="GO:0016787">
    <property type="term" value="F:hydrolase activity"/>
    <property type="evidence" value="ECO:0007669"/>
    <property type="project" value="UniProtKB-KW"/>
</dbReference>
<dbReference type="RefSeq" id="WP_039779768.1">
    <property type="nucleotide sequence ID" value="NZ_JAAXOR010000003.1"/>
</dbReference>
<protein>
    <submittedName>
        <fullName evidence="2">Esterase EstB</fullName>
        <ecNumber evidence="2">3.1.1.-</ecNumber>
    </submittedName>
</protein>
<dbReference type="Pfam" id="PF00144">
    <property type="entry name" value="Beta-lactamase"/>
    <property type="match status" value="1"/>
</dbReference>
<dbReference type="InterPro" id="IPR012338">
    <property type="entry name" value="Beta-lactam/transpept-like"/>
</dbReference>
<evidence type="ECO:0000313" key="2">
    <source>
        <dbReference type="EMBL" id="OXR47564.1"/>
    </source>
</evidence>
<comment type="caution">
    <text evidence="2">The sequence shown here is derived from an EMBL/GenBank/DDBJ whole genome shotgun (WGS) entry which is preliminary data.</text>
</comment>
<organism evidence="2 3">
    <name type="scientific">Nocardia cerradoensis</name>
    <dbReference type="NCBI Taxonomy" id="85688"/>
    <lineage>
        <taxon>Bacteria</taxon>
        <taxon>Bacillati</taxon>
        <taxon>Actinomycetota</taxon>
        <taxon>Actinomycetes</taxon>
        <taxon>Mycobacteriales</taxon>
        <taxon>Nocardiaceae</taxon>
        <taxon>Nocardia</taxon>
    </lineage>
</organism>
<feature type="domain" description="Beta-lactamase-related" evidence="1">
    <location>
        <begin position="23"/>
        <end position="392"/>
    </location>
</feature>
<dbReference type="SUPFAM" id="SSF56601">
    <property type="entry name" value="beta-lactamase/transpeptidase-like"/>
    <property type="match status" value="1"/>
</dbReference>
<dbReference type="InterPro" id="IPR050789">
    <property type="entry name" value="Diverse_Enzym_Activities"/>
</dbReference>
<accession>A0A231HFA5</accession>
<evidence type="ECO:0000259" key="1">
    <source>
        <dbReference type="Pfam" id="PF00144"/>
    </source>
</evidence>
<sequence length="412" mass="44741">MSEIKIEIDAAEAGLDPDRLRRFDDYLDGLVEAGRMPGWVGIIARDGKIAHIGTGGHRDREAGLAMEADSLFRSWSLTKPFTSVAALALYEDGAFGLNDPVADYIPSLRDVRVYTRGGGANLESRPAREPIRIWHLLTHTAGFTYGFHHSHPVDELYVQRGFEWSAPPGIDLATAVDTWASLPLLFEPGTAWNYGVSTDVLGRLIEVVSGKSLDTVFAERITQPLGLHDTKFWIEPEETQRLAAIYMADPATGLAVRNDAMGGDPTQRPTWLSGSAGLLTTAADFHTFLQMLLAGGTWNGARVLSPATVRYMTTNQLPGGADLGSFGRPVLPALTTMAGLGFGFGFMTVLDPAASKVIANPGEFSWYSATSTYFFVDPVTRITALAFPQLFPSKALPLFSRLRQLVHAAVIE</sequence>
<dbReference type="AlphaFoldDB" id="A0A231HFA5"/>
<dbReference type="EC" id="3.1.1.-" evidence="2"/>
<dbReference type="EMBL" id="NGAF01000001">
    <property type="protein sequence ID" value="OXR47564.1"/>
    <property type="molecule type" value="Genomic_DNA"/>
</dbReference>
<reference evidence="2 3" key="1">
    <citation type="submission" date="2017-07" db="EMBL/GenBank/DDBJ databases">
        <title>First draft Genome Sequence of Nocardia cerradoensis isolated from human infection.</title>
        <authorList>
            <person name="Carrasco G."/>
        </authorList>
    </citation>
    <scope>NUCLEOTIDE SEQUENCE [LARGE SCALE GENOMIC DNA]</scope>
    <source>
        <strain evidence="2 3">CNM20130759</strain>
    </source>
</reference>
<evidence type="ECO:0000313" key="3">
    <source>
        <dbReference type="Proteomes" id="UP000215506"/>
    </source>
</evidence>
<dbReference type="InterPro" id="IPR001466">
    <property type="entry name" value="Beta-lactam-related"/>
</dbReference>
<dbReference type="Gene3D" id="3.40.710.10">
    <property type="entry name" value="DD-peptidase/beta-lactamase superfamily"/>
    <property type="match status" value="1"/>
</dbReference>
<keyword evidence="3" id="KW-1185">Reference proteome</keyword>
<dbReference type="PANTHER" id="PTHR43283:SF3">
    <property type="entry name" value="BETA-LACTAMASE FAMILY PROTEIN (AFU_ORTHOLOGUE AFUA_5G07500)"/>
    <property type="match status" value="1"/>
</dbReference>
<proteinExistence type="predicted"/>
<name>A0A231HFA5_9NOCA</name>
<dbReference type="Proteomes" id="UP000215506">
    <property type="component" value="Unassembled WGS sequence"/>
</dbReference>
<dbReference type="PANTHER" id="PTHR43283">
    <property type="entry name" value="BETA-LACTAMASE-RELATED"/>
    <property type="match status" value="1"/>
</dbReference>